<dbReference type="Proteomes" id="UP000541558">
    <property type="component" value="Unassembled WGS sequence"/>
</dbReference>
<accession>A0A8H5BYU6</accession>
<proteinExistence type="predicted"/>
<organism evidence="1 2">
    <name type="scientific">Ephemerocybe angulata</name>
    <dbReference type="NCBI Taxonomy" id="980116"/>
    <lineage>
        <taxon>Eukaryota</taxon>
        <taxon>Fungi</taxon>
        <taxon>Dikarya</taxon>
        <taxon>Basidiomycota</taxon>
        <taxon>Agaricomycotina</taxon>
        <taxon>Agaricomycetes</taxon>
        <taxon>Agaricomycetidae</taxon>
        <taxon>Agaricales</taxon>
        <taxon>Agaricineae</taxon>
        <taxon>Psathyrellaceae</taxon>
        <taxon>Ephemerocybe</taxon>
    </lineage>
</organism>
<reference evidence="1 2" key="1">
    <citation type="journal article" date="2020" name="ISME J.">
        <title>Uncovering the hidden diversity of litter-decomposition mechanisms in mushroom-forming fungi.</title>
        <authorList>
            <person name="Floudas D."/>
            <person name="Bentzer J."/>
            <person name="Ahren D."/>
            <person name="Johansson T."/>
            <person name="Persson P."/>
            <person name="Tunlid A."/>
        </authorList>
    </citation>
    <scope>NUCLEOTIDE SEQUENCE [LARGE SCALE GENOMIC DNA]</scope>
    <source>
        <strain evidence="1 2">CBS 175.51</strain>
    </source>
</reference>
<name>A0A8H5BYU6_9AGAR</name>
<dbReference type="EMBL" id="JAACJK010000111">
    <property type="protein sequence ID" value="KAF5332087.1"/>
    <property type="molecule type" value="Genomic_DNA"/>
</dbReference>
<protein>
    <submittedName>
        <fullName evidence="1">Uncharacterized protein</fullName>
    </submittedName>
</protein>
<gene>
    <name evidence="1" type="ORF">D9611_008123</name>
</gene>
<dbReference type="OrthoDB" id="3058840at2759"/>
<evidence type="ECO:0000313" key="1">
    <source>
        <dbReference type="EMBL" id="KAF5332087.1"/>
    </source>
</evidence>
<sequence length="260" mass="30200">MDDNVSAPPLRQPKQQYLGKNGFEVRFNDEPVTDNGLAHALNRHRAANHTLQTKGRPIPSLQKMQQMASVIATPSTIRERIKELQEEHLDELSELYDHHADDYEQDANRFYSSIDDDTQYDSYKRLEGFYEQHQHTLAKTSPLLNAYNEIRHIYLTRLLELQRDLKGAEEREATVMRAETAHFPRSSVEFRNATRPVQTRVARFLVADKPTQEKMLDEFGWAWRATEPLMAEFTKDATFAEHVRAALEYATTSADPRLKR</sequence>
<dbReference type="AlphaFoldDB" id="A0A8H5BYU6"/>
<comment type="caution">
    <text evidence="1">The sequence shown here is derived from an EMBL/GenBank/DDBJ whole genome shotgun (WGS) entry which is preliminary data.</text>
</comment>
<evidence type="ECO:0000313" key="2">
    <source>
        <dbReference type="Proteomes" id="UP000541558"/>
    </source>
</evidence>
<keyword evidence="2" id="KW-1185">Reference proteome</keyword>